<dbReference type="GO" id="GO:0002161">
    <property type="term" value="F:aminoacyl-tRNA deacylase activity"/>
    <property type="evidence" value="ECO:0007669"/>
    <property type="project" value="InterPro"/>
</dbReference>
<evidence type="ECO:0000256" key="5">
    <source>
        <dbReference type="ARBA" id="ARBA00023146"/>
    </source>
</evidence>
<dbReference type="GO" id="GO:0004822">
    <property type="term" value="F:isoleucine-tRNA ligase activity"/>
    <property type="evidence" value="ECO:0007669"/>
    <property type="project" value="TreeGrafter"/>
</dbReference>
<dbReference type="Proteomes" id="UP000567179">
    <property type="component" value="Unassembled WGS sequence"/>
</dbReference>
<protein>
    <recommendedName>
        <fullName evidence="6">Aminoacyl-tRNA synthetase class Ia domain-containing protein</fullName>
    </recommendedName>
</protein>
<keyword evidence="1" id="KW-0436">Ligase</keyword>
<gene>
    <name evidence="7" type="ORF">D9619_010660</name>
</gene>
<evidence type="ECO:0000313" key="8">
    <source>
        <dbReference type="Proteomes" id="UP000567179"/>
    </source>
</evidence>
<accession>A0A8H5EZL9</accession>
<evidence type="ECO:0000256" key="4">
    <source>
        <dbReference type="ARBA" id="ARBA00022917"/>
    </source>
</evidence>
<dbReference type="PANTHER" id="PTHR42765">
    <property type="entry name" value="SOLEUCYL-TRNA SYNTHETASE"/>
    <property type="match status" value="1"/>
</dbReference>
<organism evidence="7 8">
    <name type="scientific">Psilocybe cf. subviscida</name>
    <dbReference type="NCBI Taxonomy" id="2480587"/>
    <lineage>
        <taxon>Eukaryota</taxon>
        <taxon>Fungi</taxon>
        <taxon>Dikarya</taxon>
        <taxon>Basidiomycota</taxon>
        <taxon>Agaricomycotina</taxon>
        <taxon>Agaricomycetes</taxon>
        <taxon>Agaricomycetidae</taxon>
        <taxon>Agaricales</taxon>
        <taxon>Agaricineae</taxon>
        <taxon>Strophariaceae</taxon>
        <taxon>Psilocybe</taxon>
    </lineage>
</organism>
<reference evidence="7 8" key="1">
    <citation type="journal article" date="2020" name="ISME J.">
        <title>Uncovering the hidden diversity of litter-decomposition mechanisms in mushroom-forming fungi.</title>
        <authorList>
            <person name="Floudas D."/>
            <person name="Bentzer J."/>
            <person name="Ahren D."/>
            <person name="Johansson T."/>
            <person name="Persson P."/>
            <person name="Tunlid A."/>
        </authorList>
    </citation>
    <scope>NUCLEOTIDE SEQUENCE [LARGE SCALE GENOMIC DNA]</scope>
    <source>
        <strain evidence="7 8">CBS 101986</strain>
    </source>
</reference>
<dbReference type="OrthoDB" id="10264412at2759"/>
<dbReference type="InterPro" id="IPR050081">
    <property type="entry name" value="Ile-tRNA_ligase"/>
</dbReference>
<evidence type="ECO:0000256" key="3">
    <source>
        <dbReference type="ARBA" id="ARBA00022840"/>
    </source>
</evidence>
<comment type="caution">
    <text evidence="7">The sequence shown here is derived from an EMBL/GenBank/DDBJ whole genome shotgun (WGS) entry which is preliminary data.</text>
</comment>
<keyword evidence="5" id="KW-0030">Aminoacyl-tRNA synthetase</keyword>
<feature type="domain" description="Aminoacyl-tRNA synthetase class Ia" evidence="6">
    <location>
        <begin position="21"/>
        <end position="323"/>
    </location>
</feature>
<dbReference type="GO" id="GO:0005524">
    <property type="term" value="F:ATP binding"/>
    <property type="evidence" value="ECO:0007669"/>
    <property type="project" value="UniProtKB-KW"/>
</dbReference>
<evidence type="ECO:0000259" key="6">
    <source>
        <dbReference type="Pfam" id="PF00133"/>
    </source>
</evidence>
<evidence type="ECO:0000256" key="1">
    <source>
        <dbReference type="ARBA" id="ARBA00022598"/>
    </source>
</evidence>
<name>A0A8H5EZL9_9AGAR</name>
<dbReference type="AlphaFoldDB" id="A0A8H5EZL9"/>
<dbReference type="GO" id="GO:0006428">
    <property type="term" value="P:isoleucyl-tRNA aminoacylation"/>
    <property type="evidence" value="ECO:0007669"/>
    <property type="project" value="TreeGrafter"/>
</dbReference>
<dbReference type="InterPro" id="IPR009008">
    <property type="entry name" value="Val/Leu/Ile-tRNA-synth_edit"/>
</dbReference>
<keyword evidence="3" id="KW-0067">ATP-binding</keyword>
<dbReference type="InterPro" id="IPR002300">
    <property type="entry name" value="aa-tRNA-synth_Ia"/>
</dbReference>
<keyword evidence="2" id="KW-0547">Nucleotide-binding</keyword>
<dbReference type="GO" id="GO:0005739">
    <property type="term" value="C:mitochondrion"/>
    <property type="evidence" value="ECO:0007669"/>
    <property type="project" value="TreeGrafter"/>
</dbReference>
<dbReference type="GO" id="GO:0032543">
    <property type="term" value="P:mitochondrial translation"/>
    <property type="evidence" value="ECO:0007669"/>
    <property type="project" value="TreeGrafter"/>
</dbReference>
<dbReference type="Pfam" id="PF00133">
    <property type="entry name" value="tRNA-synt_1"/>
    <property type="match status" value="1"/>
</dbReference>
<sequence length="323" mass="35552">MADWNSEVNMYRTLAVISLPSGQIDRQHRPVQYSPSSRTALAEAELEYTDNHVSHSVYVTFNLDLSSIPATGELSEAIGSNSSKVQVLVWTTTLSANMAIAVPDLWYTIAEQQAQDAFIIVADELLDSLSGVLGDVRVHGRVRGSDIIGARYMPIFPESTTPLPIIGAKHFTSTSGTGLAHCAPAHGAEDYETLRDSVADLICHVDGNGEFPLEIADIVGATHSEQLIGKNVLGEGNKEMVALLKSLGRVVKMQKIKHRYPYDWRTKQPIIVTATSYWFANLGFIKEDALTAWKDVTFFPASLTARNRIRSFGKSRSERCISR</sequence>
<dbReference type="SUPFAM" id="SSF52374">
    <property type="entry name" value="Nucleotidylyl transferase"/>
    <property type="match status" value="1"/>
</dbReference>
<dbReference type="Gene3D" id="3.90.740.10">
    <property type="entry name" value="Valyl/Leucyl/Isoleucyl-tRNA synthetase, editing domain"/>
    <property type="match status" value="1"/>
</dbReference>
<dbReference type="SUPFAM" id="SSF50677">
    <property type="entry name" value="ValRS/IleRS/LeuRS editing domain"/>
    <property type="match status" value="1"/>
</dbReference>
<evidence type="ECO:0000256" key="2">
    <source>
        <dbReference type="ARBA" id="ARBA00022741"/>
    </source>
</evidence>
<keyword evidence="4" id="KW-0648">Protein biosynthesis</keyword>
<evidence type="ECO:0000313" key="7">
    <source>
        <dbReference type="EMBL" id="KAF5318460.1"/>
    </source>
</evidence>
<keyword evidence="8" id="KW-1185">Reference proteome</keyword>
<dbReference type="PANTHER" id="PTHR42765:SF1">
    <property type="entry name" value="ISOLEUCINE--TRNA LIGASE, MITOCHONDRIAL"/>
    <property type="match status" value="1"/>
</dbReference>
<proteinExistence type="predicted"/>
<dbReference type="EMBL" id="JAACJJ010000030">
    <property type="protein sequence ID" value="KAF5318460.1"/>
    <property type="molecule type" value="Genomic_DNA"/>
</dbReference>